<dbReference type="GO" id="GO:0001727">
    <property type="term" value="F:lipid kinase activity"/>
    <property type="evidence" value="ECO:0007669"/>
    <property type="project" value="TreeGrafter"/>
</dbReference>
<sequence length="426" mass="46364">MDSSDESFKPLSVRDVDFRDDRLVYTLNDGTQDAVTTNEVLFALDLTPSARGFIVCCLREGVDSPCNLLLLTTDTLPAGLQPTISQLPRHLCHEDGSQVHIIVSTHSDTRLAPTFWRTVLRPLLHLVCEMFGAQPPDEAFMTDGVGAVRNFGVGLRGRRGEQTVILLSGDGGVADLLDGYGVEEADTKPMMALLPLGTGNALFHSLHRLSSDGSAGPSPLAQGLRTLFLGEAAELPIFRASFPPGSHLATASNDDESKPISSIHGTIVASFAFHASLIHESDTPQYRPHGAQRFALVANNLLQQPHAYRAEVTIDGEPLPHNQHGYLLIAMASNLERTFTISPASRPLDGRLHLVRFGDLGADRVMQVMQRAYAGGSHVGLAWDDGEAVLYREVGEVRVRMWDELERWRKAFEGAEAVVMLSAGMD</sequence>
<dbReference type="InterPro" id="IPR016064">
    <property type="entry name" value="NAD/diacylglycerol_kinase_sf"/>
</dbReference>
<accession>A0A2C5YCC7</accession>
<name>A0A2C5YCC7_9HYPO</name>
<dbReference type="GO" id="GO:0005737">
    <property type="term" value="C:cytoplasm"/>
    <property type="evidence" value="ECO:0007669"/>
    <property type="project" value="TreeGrafter"/>
</dbReference>
<dbReference type="GO" id="GO:0016020">
    <property type="term" value="C:membrane"/>
    <property type="evidence" value="ECO:0007669"/>
    <property type="project" value="TreeGrafter"/>
</dbReference>
<dbReference type="EMBL" id="NJES01000200">
    <property type="protein sequence ID" value="PHH75728.1"/>
    <property type="molecule type" value="Genomic_DNA"/>
</dbReference>
<evidence type="ECO:0000313" key="3">
    <source>
        <dbReference type="Proteomes" id="UP000226431"/>
    </source>
</evidence>
<dbReference type="Proteomes" id="UP000226431">
    <property type="component" value="Unassembled WGS sequence"/>
</dbReference>
<dbReference type="GO" id="GO:0046512">
    <property type="term" value="P:sphingosine biosynthetic process"/>
    <property type="evidence" value="ECO:0007669"/>
    <property type="project" value="TreeGrafter"/>
</dbReference>
<keyword evidence="3" id="KW-1185">Reference proteome</keyword>
<dbReference type="InterPro" id="IPR017438">
    <property type="entry name" value="ATP-NAD_kinase_N"/>
</dbReference>
<organism evidence="2 3">
    <name type="scientific">Ophiocordyceps camponoti-rufipedis</name>
    <dbReference type="NCBI Taxonomy" id="2004952"/>
    <lineage>
        <taxon>Eukaryota</taxon>
        <taxon>Fungi</taxon>
        <taxon>Dikarya</taxon>
        <taxon>Ascomycota</taxon>
        <taxon>Pezizomycotina</taxon>
        <taxon>Sordariomycetes</taxon>
        <taxon>Hypocreomycetidae</taxon>
        <taxon>Hypocreales</taxon>
        <taxon>Ophiocordycipitaceae</taxon>
        <taxon>Ophiocordyceps</taxon>
    </lineage>
</organism>
<dbReference type="PANTHER" id="PTHR12358">
    <property type="entry name" value="SPHINGOSINE KINASE"/>
    <property type="match status" value="1"/>
</dbReference>
<dbReference type="Gene3D" id="2.60.200.40">
    <property type="match status" value="1"/>
</dbReference>
<dbReference type="InterPro" id="IPR050187">
    <property type="entry name" value="Lipid_Phosphate_FormReg"/>
</dbReference>
<comment type="caution">
    <text evidence="2">The sequence shown here is derived from an EMBL/GenBank/DDBJ whole genome shotgun (WGS) entry which is preliminary data.</text>
</comment>
<dbReference type="OrthoDB" id="3853857at2759"/>
<proteinExistence type="predicted"/>
<dbReference type="InterPro" id="IPR001206">
    <property type="entry name" value="Diacylglycerol_kinase_cat_dom"/>
</dbReference>
<evidence type="ECO:0000313" key="2">
    <source>
        <dbReference type="EMBL" id="PHH75728.1"/>
    </source>
</evidence>
<dbReference type="Pfam" id="PF00781">
    <property type="entry name" value="DAGK_cat"/>
    <property type="match status" value="1"/>
</dbReference>
<protein>
    <recommendedName>
        <fullName evidence="1">DAGKc domain-containing protein</fullName>
    </recommendedName>
</protein>
<dbReference type="PROSITE" id="PS50146">
    <property type="entry name" value="DAGK"/>
    <property type="match status" value="1"/>
</dbReference>
<reference evidence="2 3" key="1">
    <citation type="submission" date="2017-06" db="EMBL/GenBank/DDBJ databases">
        <title>Ant-infecting Ophiocordyceps genomes reveal a high diversity of potential behavioral manipulation genes and a possible major role for enterotoxins.</title>
        <authorList>
            <person name="De Bekker C."/>
            <person name="Evans H.C."/>
            <person name="Brachmann A."/>
            <person name="Hughes D.P."/>
        </authorList>
    </citation>
    <scope>NUCLEOTIDE SEQUENCE [LARGE SCALE GENOMIC DNA]</scope>
    <source>
        <strain evidence="2 3">Map16</strain>
    </source>
</reference>
<feature type="domain" description="DAGKc" evidence="1">
    <location>
        <begin position="94"/>
        <end position="245"/>
    </location>
</feature>
<evidence type="ECO:0000259" key="1">
    <source>
        <dbReference type="PROSITE" id="PS50146"/>
    </source>
</evidence>
<dbReference type="SUPFAM" id="SSF111331">
    <property type="entry name" value="NAD kinase/diacylglycerol kinase-like"/>
    <property type="match status" value="1"/>
</dbReference>
<dbReference type="PANTHER" id="PTHR12358:SF108">
    <property type="entry name" value="DAGKC DOMAIN-CONTAINING PROTEIN"/>
    <property type="match status" value="1"/>
</dbReference>
<dbReference type="Gene3D" id="3.40.50.10330">
    <property type="entry name" value="Probable inorganic polyphosphate/atp-NAD kinase, domain 1"/>
    <property type="match status" value="1"/>
</dbReference>
<gene>
    <name evidence="2" type="ORF">CDD80_2149</name>
</gene>
<dbReference type="AlphaFoldDB" id="A0A2C5YCC7"/>